<feature type="compositionally biased region" description="Basic residues" evidence="1">
    <location>
        <begin position="105"/>
        <end position="115"/>
    </location>
</feature>
<feature type="compositionally biased region" description="Polar residues" evidence="1">
    <location>
        <begin position="1"/>
        <end position="17"/>
    </location>
</feature>
<dbReference type="AlphaFoldDB" id="A0A5P1ED34"/>
<proteinExistence type="predicted"/>
<dbReference type="Gramene" id="ONK62080">
    <property type="protein sequence ID" value="ONK62080"/>
    <property type="gene ID" value="A4U43_C07F150"/>
</dbReference>
<dbReference type="Proteomes" id="UP000243459">
    <property type="component" value="Chromosome 7"/>
</dbReference>
<feature type="region of interest" description="Disordered" evidence="1">
    <location>
        <begin position="1"/>
        <end position="79"/>
    </location>
</feature>
<sequence length="115" mass="12647">MIPFSTSLRSINRSPLDSSSSSSARKKSLILPSITGDSSHRDADPSIPSTLQKNRRASVAGLGDLRPRDVARPPDPPFLVKPFCCRQIRDELGFENPNFFPSSRPPKKPKRGSCD</sequence>
<reference evidence="3" key="1">
    <citation type="journal article" date="2017" name="Nat. Commun.">
        <title>The asparagus genome sheds light on the origin and evolution of a young Y chromosome.</title>
        <authorList>
            <person name="Harkess A."/>
            <person name="Zhou J."/>
            <person name="Xu C."/>
            <person name="Bowers J.E."/>
            <person name="Van der Hulst R."/>
            <person name="Ayyampalayam S."/>
            <person name="Mercati F."/>
            <person name="Riccardi P."/>
            <person name="McKain M.R."/>
            <person name="Kakrana A."/>
            <person name="Tang H."/>
            <person name="Ray J."/>
            <person name="Groenendijk J."/>
            <person name="Arikit S."/>
            <person name="Mathioni S.M."/>
            <person name="Nakano M."/>
            <person name="Shan H."/>
            <person name="Telgmann-Rauber A."/>
            <person name="Kanno A."/>
            <person name="Yue Z."/>
            <person name="Chen H."/>
            <person name="Li W."/>
            <person name="Chen Y."/>
            <person name="Xu X."/>
            <person name="Zhang Y."/>
            <person name="Luo S."/>
            <person name="Chen H."/>
            <person name="Gao J."/>
            <person name="Mao Z."/>
            <person name="Pires J.C."/>
            <person name="Luo M."/>
            <person name="Kudrna D."/>
            <person name="Wing R.A."/>
            <person name="Meyers B.C."/>
            <person name="Yi K."/>
            <person name="Kong H."/>
            <person name="Lavrijsen P."/>
            <person name="Sunseri F."/>
            <person name="Falavigna A."/>
            <person name="Ye Y."/>
            <person name="Leebens-Mack J.H."/>
            <person name="Chen G."/>
        </authorList>
    </citation>
    <scope>NUCLEOTIDE SEQUENCE [LARGE SCALE GENOMIC DNA]</scope>
    <source>
        <strain evidence="3">cv. DH0086</strain>
    </source>
</reference>
<keyword evidence="3" id="KW-1185">Reference proteome</keyword>
<protein>
    <submittedName>
        <fullName evidence="2">Uncharacterized protein</fullName>
    </submittedName>
</protein>
<evidence type="ECO:0000313" key="3">
    <source>
        <dbReference type="Proteomes" id="UP000243459"/>
    </source>
</evidence>
<organism evidence="2 3">
    <name type="scientific">Asparagus officinalis</name>
    <name type="common">Garden asparagus</name>
    <dbReference type="NCBI Taxonomy" id="4686"/>
    <lineage>
        <taxon>Eukaryota</taxon>
        <taxon>Viridiplantae</taxon>
        <taxon>Streptophyta</taxon>
        <taxon>Embryophyta</taxon>
        <taxon>Tracheophyta</taxon>
        <taxon>Spermatophyta</taxon>
        <taxon>Magnoliopsida</taxon>
        <taxon>Liliopsida</taxon>
        <taxon>Asparagales</taxon>
        <taxon>Asparagaceae</taxon>
        <taxon>Asparagoideae</taxon>
        <taxon>Asparagus</taxon>
    </lineage>
</organism>
<evidence type="ECO:0000256" key="1">
    <source>
        <dbReference type="SAM" id="MobiDB-lite"/>
    </source>
</evidence>
<accession>A0A5P1ED34</accession>
<evidence type="ECO:0000313" key="2">
    <source>
        <dbReference type="EMBL" id="ONK62080.1"/>
    </source>
</evidence>
<feature type="region of interest" description="Disordered" evidence="1">
    <location>
        <begin position="95"/>
        <end position="115"/>
    </location>
</feature>
<gene>
    <name evidence="2" type="ORF">A4U43_C07F150</name>
</gene>
<dbReference type="EMBL" id="CM007387">
    <property type="protein sequence ID" value="ONK62080.1"/>
    <property type="molecule type" value="Genomic_DNA"/>
</dbReference>
<name>A0A5P1ED34_ASPOF</name>